<evidence type="ECO:0000313" key="2">
    <source>
        <dbReference type="EMBL" id="SEG57114.1"/>
    </source>
</evidence>
<feature type="compositionally biased region" description="Basic and acidic residues" evidence="1">
    <location>
        <begin position="16"/>
        <end position="32"/>
    </location>
</feature>
<reference evidence="2 3" key="1">
    <citation type="submission" date="2016-10" db="EMBL/GenBank/DDBJ databases">
        <authorList>
            <person name="de Groot N.N."/>
        </authorList>
    </citation>
    <scope>NUCLEOTIDE SEQUENCE [LARGE SCALE GENOMIC DNA]</scope>
    <source>
        <strain evidence="2 3">CGMCC 4.2023</strain>
    </source>
</reference>
<proteinExistence type="predicted"/>
<organism evidence="2 3">
    <name type="scientific">Actinacidiphila yanglinensis</name>
    <dbReference type="NCBI Taxonomy" id="310779"/>
    <lineage>
        <taxon>Bacteria</taxon>
        <taxon>Bacillati</taxon>
        <taxon>Actinomycetota</taxon>
        <taxon>Actinomycetes</taxon>
        <taxon>Kitasatosporales</taxon>
        <taxon>Streptomycetaceae</taxon>
        <taxon>Actinacidiphila</taxon>
    </lineage>
</organism>
<evidence type="ECO:0000313" key="3">
    <source>
        <dbReference type="Proteomes" id="UP000236754"/>
    </source>
</evidence>
<name>A0A1H6B964_9ACTN</name>
<dbReference type="Proteomes" id="UP000236754">
    <property type="component" value="Unassembled WGS sequence"/>
</dbReference>
<feature type="region of interest" description="Disordered" evidence="1">
    <location>
        <begin position="1"/>
        <end position="36"/>
    </location>
</feature>
<gene>
    <name evidence="2" type="ORF">SAMN05216223_106319</name>
</gene>
<sequence length="157" mass="17332">MKHLPPADRWAVAPSRDTRRDRRDRYGDDPPATRRRIRVPATSGFPAGLSCDVVETSAEHGLRILETLPSSGRVFTRGSRWSWIVPTGSDIDVEWPSTTRYLVDAAVLVPAYDPEDGGPDGYGRVHASDQDVPYTHPILLYFAVCCIAGVQPAMTVK</sequence>
<accession>A0A1H6B964</accession>
<dbReference type="AlphaFoldDB" id="A0A1H6B964"/>
<evidence type="ECO:0000256" key="1">
    <source>
        <dbReference type="SAM" id="MobiDB-lite"/>
    </source>
</evidence>
<keyword evidence="3" id="KW-1185">Reference proteome</keyword>
<protein>
    <submittedName>
        <fullName evidence="2">Uncharacterized protein</fullName>
    </submittedName>
</protein>
<dbReference type="RefSeq" id="WP_103886576.1">
    <property type="nucleotide sequence ID" value="NZ_FNVU01000006.1"/>
</dbReference>
<dbReference type="OrthoDB" id="4280080at2"/>
<dbReference type="EMBL" id="FNVU01000006">
    <property type="protein sequence ID" value="SEG57114.1"/>
    <property type="molecule type" value="Genomic_DNA"/>
</dbReference>